<dbReference type="RefSeq" id="WP_236684747.1">
    <property type="nucleotide sequence ID" value="NZ_CP011546.1"/>
</dbReference>
<feature type="transmembrane region" description="Helical" evidence="1">
    <location>
        <begin position="45"/>
        <end position="64"/>
    </location>
</feature>
<dbReference type="Proteomes" id="UP000035548">
    <property type="component" value="Chromosome"/>
</dbReference>
<keyword evidence="1" id="KW-0472">Membrane</keyword>
<evidence type="ECO:0000256" key="1">
    <source>
        <dbReference type="SAM" id="Phobius"/>
    </source>
</evidence>
<dbReference type="AlphaFoldDB" id="A0A0G3HH27"/>
<dbReference type="PANTHER" id="PTHR34473:SF3">
    <property type="entry name" value="TRANSMEMBRANE PROTEIN-RELATED"/>
    <property type="match status" value="1"/>
</dbReference>
<proteinExistence type="predicted"/>
<keyword evidence="4" id="KW-1185">Reference proteome</keyword>
<sequence length="157" mass="17427">MSSEPLAGMNPVSPRLARIRLIANCSFFGVLAVAAGALAYFHSRWWLIGVAVFVLLICWLLWLIPAQVRMMGWQETDHEFVIVKGKIWHTVTVVPYGRIQFVDVTAGPLERANGLKTIELHTASSTSDSELPGLPADTADELRQRLAEKARERMSGL</sequence>
<evidence type="ECO:0000313" key="4">
    <source>
        <dbReference type="Proteomes" id="UP000035548"/>
    </source>
</evidence>
<dbReference type="KEGG" id="cut:CUTER_02260"/>
<keyword evidence="1" id="KW-0812">Transmembrane</keyword>
<organism evidence="3 4">
    <name type="scientific">Corynebacterium uterequi</name>
    <dbReference type="NCBI Taxonomy" id="1072256"/>
    <lineage>
        <taxon>Bacteria</taxon>
        <taxon>Bacillati</taxon>
        <taxon>Actinomycetota</taxon>
        <taxon>Actinomycetes</taxon>
        <taxon>Mycobacteriales</taxon>
        <taxon>Corynebacteriaceae</taxon>
        <taxon>Corynebacterium</taxon>
    </lineage>
</organism>
<dbReference type="PATRIC" id="fig|1072256.5.peg.447"/>
<evidence type="ECO:0000313" key="3">
    <source>
        <dbReference type="EMBL" id="AKK10467.1"/>
    </source>
</evidence>
<feature type="transmembrane region" description="Helical" evidence="1">
    <location>
        <begin position="21"/>
        <end position="39"/>
    </location>
</feature>
<gene>
    <name evidence="3" type="ORF">CUTER_02260</name>
</gene>
<keyword evidence="1" id="KW-1133">Transmembrane helix</keyword>
<reference evidence="4" key="2">
    <citation type="submission" date="2015-05" db="EMBL/GenBank/DDBJ databases">
        <title>Complete genome sequence of Corynebacterium uterequi DSM 45634, isolated from the uterus of a maiden mare.</title>
        <authorList>
            <person name="Ruckert C."/>
            <person name="Albersmeier A."/>
            <person name="Winkler A."/>
            <person name="Tauch A."/>
        </authorList>
    </citation>
    <scope>NUCLEOTIDE SEQUENCE [LARGE SCALE GENOMIC DNA]</scope>
    <source>
        <strain evidence="4">DSM 45634</strain>
    </source>
</reference>
<accession>A0A0G3HH27</accession>
<dbReference type="InterPro" id="IPR005182">
    <property type="entry name" value="YdbS-like_PH"/>
</dbReference>
<name>A0A0G3HH27_9CORY</name>
<dbReference type="EMBL" id="CP011546">
    <property type="protein sequence ID" value="AKK10467.1"/>
    <property type="molecule type" value="Genomic_DNA"/>
</dbReference>
<dbReference type="Pfam" id="PF03703">
    <property type="entry name" value="bPH_2"/>
    <property type="match status" value="1"/>
</dbReference>
<evidence type="ECO:0000259" key="2">
    <source>
        <dbReference type="Pfam" id="PF03703"/>
    </source>
</evidence>
<dbReference type="STRING" id="1072256.CUTER_02260"/>
<reference evidence="3 4" key="1">
    <citation type="journal article" date="2015" name="Genome Announc.">
        <title>Virulence Factor Genes Detected in the Complete Genome Sequence of Corynebacterium uterequi DSM 45634, Isolated from the Uterus of a Maiden Mare.</title>
        <authorList>
            <person name="Ruckert C."/>
            <person name="Kriete M."/>
            <person name="Jaenicke S."/>
            <person name="Winkler A."/>
            <person name="Tauch A."/>
        </authorList>
    </citation>
    <scope>NUCLEOTIDE SEQUENCE [LARGE SCALE GENOMIC DNA]</scope>
    <source>
        <strain evidence="3 4">DSM 45634</strain>
    </source>
</reference>
<dbReference type="PANTHER" id="PTHR34473">
    <property type="entry name" value="UPF0699 TRANSMEMBRANE PROTEIN YDBS"/>
    <property type="match status" value="1"/>
</dbReference>
<protein>
    <recommendedName>
        <fullName evidence="2">YdbS-like PH domain-containing protein</fullName>
    </recommendedName>
</protein>
<feature type="domain" description="YdbS-like PH" evidence="2">
    <location>
        <begin position="69"/>
        <end position="145"/>
    </location>
</feature>